<protein>
    <submittedName>
        <fullName evidence="2">Uncharacterized protein</fullName>
    </submittedName>
</protein>
<feature type="compositionally biased region" description="Basic and acidic residues" evidence="1">
    <location>
        <begin position="36"/>
        <end position="51"/>
    </location>
</feature>
<organism evidence="2 3">
    <name type="scientific">Tanacetum coccineum</name>
    <dbReference type="NCBI Taxonomy" id="301880"/>
    <lineage>
        <taxon>Eukaryota</taxon>
        <taxon>Viridiplantae</taxon>
        <taxon>Streptophyta</taxon>
        <taxon>Embryophyta</taxon>
        <taxon>Tracheophyta</taxon>
        <taxon>Spermatophyta</taxon>
        <taxon>Magnoliopsida</taxon>
        <taxon>eudicotyledons</taxon>
        <taxon>Gunneridae</taxon>
        <taxon>Pentapetalae</taxon>
        <taxon>asterids</taxon>
        <taxon>campanulids</taxon>
        <taxon>Asterales</taxon>
        <taxon>Asteraceae</taxon>
        <taxon>Asteroideae</taxon>
        <taxon>Anthemideae</taxon>
        <taxon>Anthemidinae</taxon>
        <taxon>Tanacetum</taxon>
    </lineage>
</organism>
<proteinExistence type="predicted"/>
<name>A0ABQ5A449_9ASTR</name>
<evidence type="ECO:0000313" key="2">
    <source>
        <dbReference type="EMBL" id="GJS96396.1"/>
    </source>
</evidence>
<feature type="region of interest" description="Disordered" evidence="1">
    <location>
        <begin position="14"/>
        <end position="63"/>
    </location>
</feature>
<evidence type="ECO:0000313" key="3">
    <source>
        <dbReference type="Proteomes" id="UP001151760"/>
    </source>
</evidence>
<keyword evidence="3" id="KW-1185">Reference proteome</keyword>
<feature type="compositionally biased region" description="Basic and acidic residues" evidence="1">
    <location>
        <begin position="15"/>
        <end position="26"/>
    </location>
</feature>
<sequence>MLLMMMRMIIRKMKKDSSEIRNEKKQTPILTPPRSPRTDLPSDKKHTKELTKTNVNASNVPHVSRHAKHLKGVVFEAFLQNYMKTHVITLQPSSSTTILDLQQPPFIKMKDDLQSQVAHPDMWNVLKAKFKKTSTSSGSSRQNVSCK</sequence>
<gene>
    <name evidence="2" type="ORF">Tco_0803364</name>
</gene>
<accession>A0ABQ5A449</accession>
<evidence type="ECO:0000256" key="1">
    <source>
        <dbReference type="SAM" id="MobiDB-lite"/>
    </source>
</evidence>
<reference evidence="2" key="2">
    <citation type="submission" date="2022-01" db="EMBL/GenBank/DDBJ databases">
        <authorList>
            <person name="Yamashiro T."/>
            <person name="Shiraishi A."/>
            <person name="Satake H."/>
            <person name="Nakayama K."/>
        </authorList>
    </citation>
    <scope>NUCLEOTIDE SEQUENCE</scope>
</reference>
<reference evidence="2" key="1">
    <citation type="journal article" date="2022" name="Int. J. Mol. Sci.">
        <title>Draft Genome of Tanacetum Coccineum: Genomic Comparison of Closely Related Tanacetum-Family Plants.</title>
        <authorList>
            <person name="Yamashiro T."/>
            <person name="Shiraishi A."/>
            <person name="Nakayama K."/>
            <person name="Satake H."/>
        </authorList>
    </citation>
    <scope>NUCLEOTIDE SEQUENCE</scope>
</reference>
<dbReference type="EMBL" id="BQNB010011883">
    <property type="protein sequence ID" value="GJS96396.1"/>
    <property type="molecule type" value="Genomic_DNA"/>
</dbReference>
<feature type="compositionally biased region" description="Polar residues" evidence="1">
    <location>
        <begin position="52"/>
        <end position="61"/>
    </location>
</feature>
<dbReference type="Proteomes" id="UP001151760">
    <property type="component" value="Unassembled WGS sequence"/>
</dbReference>
<comment type="caution">
    <text evidence="2">The sequence shown here is derived from an EMBL/GenBank/DDBJ whole genome shotgun (WGS) entry which is preliminary data.</text>
</comment>